<evidence type="ECO:0000256" key="1">
    <source>
        <dbReference type="SAM" id="MobiDB-lite"/>
    </source>
</evidence>
<dbReference type="InterPro" id="IPR006196">
    <property type="entry name" value="RNA-binding_domain_S1_IF1"/>
</dbReference>
<accession>A0A5B8HY35</accession>
<dbReference type="PANTHER" id="PTHR21668">
    <property type="entry name" value="EIF-1A"/>
    <property type="match status" value="1"/>
</dbReference>
<dbReference type="InterPro" id="IPR012340">
    <property type="entry name" value="NA-bd_OB-fold"/>
</dbReference>
<gene>
    <name evidence="3" type="ORF">4_10</name>
</gene>
<name>A0A5B8HY35_9VIRU</name>
<evidence type="ECO:0000259" key="2">
    <source>
        <dbReference type="PROSITE" id="PS50832"/>
    </source>
</evidence>
<reference evidence="3" key="1">
    <citation type="submission" date="2018-11" db="EMBL/GenBank/DDBJ databases">
        <title>A distinct lineage of giant viruses engineers rhodopsin photosystems in predatory marine eukaryotes.</title>
        <authorList>
            <person name="Needham D.M."/>
            <person name="Yoshizawa S."/>
            <person name="Hosaka T."/>
            <person name="Poirier C."/>
            <person name="Choi C.-J."/>
            <person name="Hehenberger E."/>
            <person name="Irwin N.A.T."/>
            <person name="Wilken S."/>
            <person name="Yung C.-M."/>
            <person name="Bachy C."/>
            <person name="Kurihara R."/>
            <person name="Nakajima Y."/>
            <person name="Kojima K."/>
            <person name="Kimura-Someya T."/>
            <person name="Leonard G."/>
            <person name="Malmstrom R.R."/>
            <person name="Mende D."/>
            <person name="Olson D.K."/>
            <person name="Sudo Y."/>
            <person name="Sudek S."/>
            <person name="Richards T.A."/>
            <person name="DeLong E.F."/>
            <person name="Keeling P.J."/>
            <person name="Santoro A.E."/>
            <person name="Shirouzu M."/>
            <person name="Iwasaki W."/>
            <person name="Worden A.Z."/>
        </authorList>
    </citation>
    <scope>NUCLEOTIDE SEQUENCE</scope>
</reference>
<feature type="region of interest" description="Disordered" evidence="1">
    <location>
        <begin position="132"/>
        <end position="175"/>
    </location>
</feature>
<feature type="domain" description="S1-like" evidence="2">
    <location>
        <begin position="23"/>
        <end position="104"/>
    </location>
</feature>
<dbReference type="Pfam" id="PF01176">
    <property type="entry name" value="eIF-1a"/>
    <property type="match status" value="1"/>
</dbReference>
<organism evidence="3">
    <name type="scientific">Mimiviridae sp. ChoanoV1</name>
    <dbReference type="NCBI Taxonomy" id="2596887"/>
    <lineage>
        <taxon>Viruses</taxon>
        <taxon>Varidnaviria</taxon>
        <taxon>Bamfordvirae</taxon>
        <taxon>Nucleocytoviricota</taxon>
        <taxon>Megaviricetes</taxon>
        <taxon>Imitervirales</taxon>
        <taxon>Schizomimiviridae</taxon>
    </lineage>
</organism>
<dbReference type="PROSITE" id="PS50832">
    <property type="entry name" value="S1_IF1_TYPE"/>
    <property type="match status" value="1"/>
</dbReference>
<dbReference type="Gene3D" id="2.40.50.140">
    <property type="entry name" value="Nucleic acid-binding proteins"/>
    <property type="match status" value="1"/>
</dbReference>
<dbReference type="SMART" id="SM00652">
    <property type="entry name" value="eIF1a"/>
    <property type="match status" value="1"/>
</dbReference>
<proteinExistence type="predicted"/>
<dbReference type="GO" id="GO:0003723">
    <property type="term" value="F:RNA binding"/>
    <property type="evidence" value="ECO:0007669"/>
    <property type="project" value="InterPro"/>
</dbReference>
<dbReference type="EMBL" id="MK250088">
    <property type="protein sequence ID" value="QDY52130.1"/>
    <property type="molecule type" value="Genomic_DNA"/>
</dbReference>
<dbReference type="InterPro" id="IPR001253">
    <property type="entry name" value="TIF_eIF-1A"/>
</dbReference>
<evidence type="ECO:0000313" key="3">
    <source>
        <dbReference type="EMBL" id="QDY52130.1"/>
    </source>
</evidence>
<dbReference type="SUPFAM" id="SSF50249">
    <property type="entry name" value="Nucleic acid-binding proteins"/>
    <property type="match status" value="1"/>
</dbReference>
<protein>
    <recommendedName>
        <fullName evidence="2">S1-like domain-containing protein</fullName>
    </recommendedName>
</protein>
<sequence>MPKNTKGGKKHKKYKKATDCQNKEILLAENGGEQFYALVTKHYGNGRVQVTYINSDGNAIDSLGNIRGKFRKRKGANFVNVNNIVIISEREFDKDKCDIIHVYKPDEITTLRNRGVFNSKLVPNDSKFQENDFEFKDLEDENDSDVKPKKPSGLGKNNIVKDNYGIESSEDEDSE</sequence>